<accession>X0Y1T1</accession>
<protein>
    <submittedName>
        <fullName evidence="1">Uncharacterized protein</fullName>
    </submittedName>
</protein>
<gene>
    <name evidence="1" type="ORF">S01H1_75474</name>
</gene>
<evidence type="ECO:0000313" key="1">
    <source>
        <dbReference type="EMBL" id="GAG49645.1"/>
    </source>
</evidence>
<dbReference type="EMBL" id="BARS01050574">
    <property type="protein sequence ID" value="GAG49645.1"/>
    <property type="molecule type" value="Genomic_DNA"/>
</dbReference>
<dbReference type="AlphaFoldDB" id="X0Y1T1"/>
<organism evidence="1">
    <name type="scientific">marine sediment metagenome</name>
    <dbReference type="NCBI Taxonomy" id="412755"/>
    <lineage>
        <taxon>unclassified sequences</taxon>
        <taxon>metagenomes</taxon>
        <taxon>ecological metagenomes</taxon>
    </lineage>
</organism>
<comment type="caution">
    <text evidence="1">The sequence shown here is derived from an EMBL/GenBank/DDBJ whole genome shotgun (WGS) entry which is preliminary data.</text>
</comment>
<sequence>NMNKLSDLNVGRAGEFLVIADLLLQGQKCFLTDQGLNYDVVVEINDKLIRGQVKTTKEMRVLHQNARPIYFFHIRRAGKGGIRQYSLNEFEFFALVALDIRQVFYLPFDGKVGSASICIRDKNIKYQGQAKGGKKNGLYYQDLTWENFINGYNSNN</sequence>
<dbReference type="Gene3D" id="3.40.1350.10">
    <property type="match status" value="1"/>
</dbReference>
<name>X0Y1T1_9ZZZZ</name>
<dbReference type="InterPro" id="IPR011856">
    <property type="entry name" value="tRNA_endonuc-like_dom_sf"/>
</dbReference>
<reference evidence="1" key="1">
    <citation type="journal article" date="2014" name="Front. Microbiol.">
        <title>High frequency of phylogenetically diverse reductive dehalogenase-homologous genes in deep subseafloor sedimentary metagenomes.</title>
        <authorList>
            <person name="Kawai M."/>
            <person name="Futagami T."/>
            <person name="Toyoda A."/>
            <person name="Takaki Y."/>
            <person name="Nishi S."/>
            <person name="Hori S."/>
            <person name="Arai W."/>
            <person name="Tsubouchi T."/>
            <person name="Morono Y."/>
            <person name="Uchiyama I."/>
            <person name="Ito T."/>
            <person name="Fujiyama A."/>
            <person name="Inagaki F."/>
            <person name="Takami H."/>
        </authorList>
    </citation>
    <scope>NUCLEOTIDE SEQUENCE</scope>
    <source>
        <strain evidence="1">Expedition CK06-06</strain>
    </source>
</reference>
<feature type="non-terminal residue" evidence="1">
    <location>
        <position position="1"/>
    </location>
</feature>
<dbReference type="GO" id="GO:0003676">
    <property type="term" value="F:nucleic acid binding"/>
    <property type="evidence" value="ECO:0007669"/>
    <property type="project" value="InterPro"/>
</dbReference>
<proteinExistence type="predicted"/>